<dbReference type="GO" id="GO:0008800">
    <property type="term" value="F:beta-lactamase activity"/>
    <property type="evidence" value="ECO:0007669"/>
    <property type="project" value="InterPro"/>
</dbReference>
<dbReference type="InterPro" id="IPR012338">
    <property type="entry name" value="Beta-lactam/transpept-like"/>
</dbReference>
<evidence type="ECO:0000313" key="3">
    <source>
        <dbReference type="EMBL" id="GEB53421.1"/>
    </source>
</evidence>
<keyword evidence="4" id="KW-1185">Reference proteome</keyword>
<organism evidence="3 4">
    <name type="scientific">Streptomyces cacaoi</name>
    <dbReference type="NCBI Taxonomy" id="1898"/>
    <lineage>
        <taxon>Bacteria</taxon>
        <taxon>Bacillati</taxon>
        <taxon>Actinomycetota</taxon>
        <taxon>Actinomycetes</taxon>
        <taxon>Kitasatosporales</taxon>
        <taxon>Streptomycetaceae</taxon>
        <taxon>Streptomyces</taxon>
    </lineage>
</organism>
<dbReference type="Proteomes" id="UP000319210">
    <property type="component" value="Unassembled WGS sequence"/>
</dbReference>
<feature type="domain" description="Beta-lactamase class A catalytic" evidence="2">
    <location>
        <begin position="129"/>
        <end position="269"/>
    </location>
</feature>
<dbReference type="InterPro" id="IPR000871">
    <property type="entry name" value="Beta-lactam_class-A"/>
</dbReference>
<dbReference type="SUPFAM" id="SSF56601">
    <property type="entry name" value="beta-lactamase/transpeptidase-like"/>
    <property type="match status" value="1"/>
</dbReference>
<protein>
    <recommendedName>
        <fullName evidence="2">Beta-lactamase class A catalytic domain-containing protein</fullName>
    </recommendedName>
</protein>
<proteinExistence type="predicted"/>
<comment type="caution">
    <text evidence="3">The sequence shown here is derived from an EMBL/GenBank/DDBJ whole genome shotgun (WGS) entry which is preliminary data.</text>
</comment>
<evidence type="ECO:0000259" key="2">
    <source>
        <dbReference type="Pfam" id="PF13354"/>
    </source>
</evidence>
<dbReference type="PANTHER" id="PTHR35333:SF3">
    <property type="entry name" value="BETA-LACTAMASE-TYPE TRANSPEPTIDASE FOLD CONTAINING PROTEIN"/>
    <property type="match status" value="1"/>
</dbReference>
<reference evidence="3 4" key="1">
    <citation type="submission" date="2019-06" db="EMBL/GenBank/DDBJ databases">
        <title>Whole genome shotgun sequence of Streptomyces cacaoi subsp. cacaoi NBRC 12748.</title>
        <authorList>
            <person name="Hosoyama A."/>
            <person name="Uohara A."/>
            <person name="Ohji S."/>
            <person name="Ichikawa N."/>
        </authorList>
    </citation>
    <scope>NUCLEOTIDE SEQUENCE [LARGE SCALE GENOMIC DNA]</scope>
    <source>
        <strain evidence="3 4">NBRC 12748</strain>
    </source>
</reference>
<dbReference type="Gene3D" id="3.40.710.10">
    <property type="entry name" value="DD-peptidase/beta-lactamase superfamily"/>
    <property type="match status" value="1"/>
</dbReference>
<dbReference type="Pfam" id="PF13354">
    <property type="entry name" value="Beta-lactamase2"/>
    <property type="match status" value="1"/>
</dbReference>
<evidence type="ECO:0000256" key="1">
    <source>
        <dbReference type="SAM" id="MobiDB-lite"/>
    </source>
</evidence>
<evidence type="ECO:0000313" key="4">
    <source>
        <dbReference type="Proteomes" id="UP000319210"/>
    </source>
</evidence>
<dbReference type="EMBL" id="BJMM01000050">
    <property type="protein sequence ID" value="GEB53421.1"/>
    <property type="molecule type" value="Genomic_DNA"/>
</dbReference>
<dbReference type="GO" id="GO:0030655">
    <property type="term" value="P:beta-lactam antibiotic catabolic process"/>
    <property type="evidence" value="ECO:0007669"/>
    <property type="project" value="InterPro"/>
</dbReference>
<gene>
    <name evidence="3" type="ORF">SCA03_59720</name>
</gene>
<dbReference type="InterPro" id="IPR045155">
    <property type="entry name" value="Beta-lactam_cat"/>
</dbReference>
<dbReference type="PANTHER" id="PTHR35333">
    <property type="entry name" value="BETA-LACTAMASE"/>
    <property type="match status" value="1"/>
</dbReference>
<name>A0A4Y3R714_STRCI</name>
<sequence length="296" mass="30968">MDGAGAEALSRGPGAVTEPRPSAGGPWAGTERDGAFPWSESAVRGAGGTVRRDGQRARASAALGRAVDRLERECGGRLGVAVLGPDGRYAAAHGDRVFVAASVLKTAVLLAVLRRARQERRALTAPERAAAAAMIERSDNDAANTLWRAAGGAAGLAELLDRVGARHTEPEPSGRWGLSRTTANDQLALLRAVFTAGGPVLRPGERAWVRRLMCRVVPEQRWGVPAAGDGTGRPAVKNGWLPRTDTGLWVVHSVGRVTVAGHVHLLAVLSAGHRDFRPGITTVERGARAAVRALAS</sequence>
<accession>A0A4Y3R714</accession>
<feature type="region of interest" description="Disordered" evidence="1">
    <location>
        <begin position="1"/>
        <end position="55"/>
    </location>
</feature>
<dbReference type="AlphaFoldDB" id="A0A4Y3R714"/>
<dbReference type="GO" id="GO:0046677">
    <property type="term" value="P:response to antibiotic"/>
    <property type="evidence" value="ECO:0007669"/>
    <property type="project" value="InterPro"/>
</dbReference>